<accession>A0A433QKG2</accession>
<proteinExistence type="predicted"/>
<evidence type="ECO:0000313" key="2">
    <source>
        <dbReference type="EMBL" id="RUS30273.1"/>
    </source>
</evidence>
<name>A0A433QKG2_9FUNG</name>
<protein>
    <submittedName>
        <fullName evidence="2">Uncharacterized protein</fullName>
    </submittedName>
</protein>
<comment type="caution">
    <text evidence="2">The sequence shown here is derived from an EMBL/GenBank/DDBJ whole genome shotgun (WGS) entry which is preliminary data.</text>
</comment>
<evidence type="ECO:0000313" key="3">
    <source>
        <dbReference type="Proteomes" id="UP000274822"/>
    </source>
</evidence>
<evidence type="ECO:0000256" key="1">
    <source>
        <dbReference type="SAM" id="MobiDB-lite"/>
    </source>
</evidence>
<feature type="compositionally biased region" description="Low complexity" evidence="1">
    <location>
        <begin position="94"/>
        <end position="111"/>
    </location>
</feature>
<dbReference type="Proteomes" id="UP000274822">
    <property type="component" value="Unassembled WGS sequence"/>
</dbReference>
<feature type="region of interest" description="Disordered" evidence="1">
    <location>
        <begin position="90"/>
        <end position="118"/>
    </location>
</feature>
<reference evidence="2 3" key="1">
    <citation type="journal article" date="2018" name="New Phytol.">
        <title>Phylogenomics of Endogonaceae and evolution of mycorrhizas within Mucoromycota.</title>
        <authorList>
            <person name="Chang Y."/>
            <person name="Desiro A."/>
            <person name="Na H."/>
            <person name="Sandor L."/>
            <person name="Lipzen A."/>
            <person name="Clum A."/>
            <person name="Barry K."/>
            <person name="Grigoriev I.V."/>
            <person name="Martin F.M."/>
            <person name="Stajich J.E."/>
            <person name="Smith M.E."/>
            <person name="Bonito G."/>
            <person name="Spatafora J.W."/>
        </authorList>
    </citation>
    <scope>NUCLEOTIDE SEQUENCE [LARGE SCALE GENOMIC DNA]</scope>
    <source>
        <strain evidence="2 3">AD002</strain>
    </source>
</reference>
<keyword evidence="3" id="KW-1185">Reference proteome</keyword>
<organism evidence="2 3">
    <name type="scientific">Jimgerdemannia flammicorona</name>
    <dbReference type="NCBI Taxonomy" id="994334"/>
    <lineage>
        <taxon>Eukaryota</taxon>
        <taxon>Fungi</taxon>
        <taxon>Fungi incertae sedis</taxon>
        <taxon>Mucoromycota</taxon>
        <taxon>Mucoromycotina</taxon>
        <taxon>Endogonomycetes</taxon>
        <taxon>Endogonales</taxon>
        <taxon>Endogonaceae</taxon>
        <taxon>Jimgerdemannia</taxon>
    </lineage>
</organism>
<sequence>MQNIIVSPTISDFPIVKHPKARPLLPAQLIQPVPGDGHHVRQSRREFLVHVIRGKALPNHLDDLGARAAIDEDDEFEAVSRFVVLVQQARHSPRSTSPASGSPAAPGAKRSFPGTPAL</sequence>
<dbReference type="EMBL" id="RBNJ01004077">
    <property type="protein sequence ID" value="RUS30273.1"/>
    <property type="molecule type" value="Genomic_DNA"/>
</dbReference>
<dbReference type="AlphaFoldDB" id="A0A433QKG2"/>
<gene>
    <name evidence="2" type="ORF">BC938DRAFT_479617</name>
</gene>